<proteinExistence type="predicted"/>
<evidence type="ECO:0000259" key="2">
    <source>
        <dbReference type="Pfam" id="PF18962"/>
    </source>
</evidence>
<evidence type="ECO:0000313" key="4">
    <source>
        <dbReference type="Proteomes" id="UP000093343"/>
    </source>
</evidence>
<evidence type="ECO:0000313" key="3">
    <source>
        <dbReference type="EMBL" id="OCB70734.1"/>
    </source>
</evidence>
<dbReference type="Proteomes" id="UP000093343">
    <property type="component" value="Unassembled WGS sequence"/>
</dbReference>
<evidence type="ECO:0000256" key="1">
    <source>
        <dbReference type="ARBA" id="ARBA00022729"/>
    </source>
</evidence>
<comment type="caution">
    <text evidence="3">The sequence shown here is derived from an EMBL/GenBank/DDBJ whole genome shotgun (WGS) entry which is preliminary data.</text>
</comment>
<reference evidence="4" key="1">
    <citation type="submission" date="2016-03" db="EMBL/GenBank/DDBJ databases">
        <title>Draft genome sequence of Paenibacillus glacialis DSM 22343.</title>
        <authorList>
            <person name="Shin S.-K."/>
            <person name="Yi H."/>
        </authorList>
    </citation>
    <scope>NUCLEOTIDE SEQUENCE [LARGE SCALE GENOMIC DNA]</scope>
    <source>
        <strain evidence="4">CCUG 60099</strain>
    </source>
</reference>
<name>A0ABX2XEZ5_9FLAO</name>
<sequence length="130" mass="15106">MFFYDNAGNQIKRELCISGCFASKKADMPIKEVENLTQEDLLKFSPEDAISYYPNPVKEELYLSWQPINDNNVKIIKIYNINGQLIDSFNQNKPENNSQNISFNTYPNGVYLIELLYKDGEQKTIKIIKQ</sequence>
<dbReference type="Pfam" id="PF18962">
    <property type="entry name" value="Por_Secre_tail"/>
    <property type="match status" value="1"/>
</dbReference>
<accession>A0ABX2XEZ5</accession>
<feature type="domain" description="Secretion system C-terminal sorting" evidence="2">
    <location>
        <begin position="53"/>
        <end position="126"/>
    </location>
</feature>
<dbReference type="EMBL" id="LVEN01000042">
    <property type="protein sequence ID" value="OCB70734.1"/>
    <property type="molecule type" value="Genomic_DNA"/>
</dbReference>
<gene>
    <name evidence="3" type="ORF">FLP_18900</name>
</gene>
<keyword evidence="1" id="KW-0732">Signal</keyword>
<keyword evidence="4" id="KW-1185">Reference proteome</keyword>
<dbReference type="NCBIfam" id="TIGR04183">
    <property type="entry name" value="Por_Secre_tail"/>
    <property type="match status" value="1"/>
</dbReference>
<dbReference type="InterPro" id="IPR026444">
    <property type="entry name" value="Secre_tail"/>
</dbReference>
<protein>
    <recommendedName>
        <fullName evidence="2">Secretion system C-terminal sorting domain-containing protein</fullName>
    </recommendedName>
</protein>
<organism evidence="3 4">
    <name type="scientific">Flavobacterium piscis</name>
    <dbReference type="NCBI Taxonomy" id="1114874"/>
    <lineage>
        <taxon>Bacteria</taxon>
        <taxon>Pseudomonadati</taxon>
        <taxon>Bacteroidota</taxon>
        <taxon>Flavobacteriia</taxon>
        <taxon>Flavobacteriales</taxon>
        <taxon>Flavobacteriaceae</taxon>
        <taxon>Flavobacterium</taxon>
    </lineage>
</organism>